<dbReference type="GO" id="GO:0003677">
    <property type="term" value="F:DNA binding"/>
    <property type="evidence" value="ECO:0007669"/>
    <property type="project" value="UniProtKB-KW"/>
</dbReference>
<proteinExistence type="predicted"/>
<dbReference type="SUPFAM" id="SSF52172">
    <property type="entry name" value="CheY-like"/>
    <property type="match status" value="1"/>
</dbReference>
<dbReference type="PANTHER" id="PTHR43214:SF38">
    <property type="entry name" value="NITRATE_NITRITE RESPONSE REGULATOR PROTEIN NARL"/>
    <property type="match status" value="1"/>
</dbReference>
<dbReference type="SUPFAM" id="SSF46894">
    <property type="entry name" value="C-terminal effector domain of the bipartite response regulators"/>
    <property type="match status" value="1"/>
</dbReference>
<keyword evidence="7" id="KW-1185">Reference proteome</keyword>
<dbReference type="OrthoDB" id="561214at2"/>
<feature type="domain" description="HTH luxR-type" evidence="4">
    <location>
        <begin position="155"/>
        <end position="222"/>
    </location>
</feature>
<accession>A0A3S0JYR7</accession>
<evidence type="ECO:0000256" key="3">
    <source>
        <dbReference type="PROSITE-ProRule" id="PRU00169"/>
    </source>
</evidence>
<dbReference type="InterPro" id="IPR016032">
    <property type="entry name" value="Sig_transdc_resp-reg_C-effctor"/>
</dbReference>
<dbReference type="GO" id="GO:0000160">
    <property type="term" value="P:phosphorelay signal transduction system"/>
    <property type="evidence" value="ECO:0007669"/>
    <property type="project" value="InterPro"/>
</dbReference>
<dbReference type="AlphaFoldDB" id="A0A3S0JYR7"/>
<feature type="modified residue" description="4-aspartylphosphate" evidence="3">
    <location>
        <position position="61"/>
    </location>
</feature>
<dbReference type="PROSITE" id="PS50110">
    <property type="entry name" value="RESPONSE_REGULATORY"/>
    <property type="match status" value="1"/>
</dbReference>
<dbReference type="Pfam" id="PF00072">
    <property type="entry name" value="Response_reg"/>
    <property type="match status" value="1"/>
</dbReference>
<name>A0A3S0JYR7_9BURK</name>
<dbReference type="Pfam" id="PF00196">
    <property type="entry name" value="GerE"/>
    <property type="match status" value="1"/>
</dbReference>
<dbReference type="Gene3D" id="3.40.50.2300">
    <property type="match status" value="1"/>
</dbReference>
<dbReference type="InterPro" id="IPR039420">
    <property type="entry name" value="WalR-like"/>
</dbReference>
<keyword evidence="2" id="KW-0238">DNA-binding</keyword>
<dbReference type="PROSITE" id="PS50043">
    <property type="entry name" value="HTH_LUXR_2"/>
    <property type="match status" value="1"/>
</dbReference>
<dbReference type="InterPro" id="IPR058245">
    <property type="entry name" value="NreC/VraR/RcsB-like_REC"/>
</dbReference>
<dbReference type="PANTHER" id="PTHR43214">
    <property type="entry name" value="TWO-COMPONENT RESPONSE REGULATOR"/>
    <property type="match status" value="1"/>
</dbReference>
<dbReference type="EMBL" id="RXOE01000001">
    <property type="protein sequence ID" value="RTQ36663.1"/>
    <property type="molecule type" value="Genomic_DNA"/>
</dbReference>
<evidence type="ECO:0000313" key="7">
    <source>
        <dbReference type="Proteomes" id="UP000267418"/>
    </source>
</evidence>
<dbReference type="CDD" id="cd06170">
    <property type="entry name" value="LuxR_C_like"/>
    <property type="match status" value="1"/>
</dbReference>
<gene>
    <name evidence="6" type="ORF">EJP69_02665</name>
</gene>
<evidence type="ECO:0000256" key="2">
    <source>
        <dbReference type="ARBA" id="ARBA00023125"/>
    </source>
</evidence>
<dbReference type="SMART" id="SM00421">
    <property type="entry name" value="HTH_LUXR"/>
    <property type="match status" value="1"/>
</dbReference>
<dbReference type="SMART" id="SM00448">
    <property type="entry name" value="REC"/>
    <property type="match status" value="1"/>
</dbReference>
<dbReference type="InterPro" id="IPR000792">
    <property type="entry name" value="Tscrpt_reg_LuxR_C"/>
</dbReference>
<dbReference type="InterPro" id="IPR011006">
    <property type="entry name" value="CheY-like_superfamily"/>
</dbReference>
<protein>
    <submittedName>
        <fullName evidence="6">Response regulator transcription factor</fullName>
    </submittedName>
</protein>
<feature type="domain" description="Response regulatory" evidence="5">
    <location>
        <begin position="9"/>
        <end position="125"/>
    </location>
</feature>
<dbReference type="CDD" id="cd17535">
    <property type="entry name" value="REC_NarL-like"/>
    <property type="match status" value="1"/>
</dbReference>
<evidence type="ECO:0000256" key="1">
    <source>
        <dbReference type="ARBA" id="ARBA00022553"/>
    </source>
</evidence>
<evidence type="ECO:0000259" key="5">
    <source>
        <dbReference type="PROSITE" id="PS50110"/>
    </source>
</evidence>
<dbReference type="RefSeq" id="WP_126468637.1">
    <property type="nucleotide sequence ID" value="NZ_RXOE01000001.1"/>
</dbReference>
<dbReference type="GO" id="GO:0006355">
    <property type="term" value="P:regulation of DNA-templated transcription"/>
    <property type="evidence" value="ECO:0007669"/>
    <property type="project" value="InterPro"/>
</dbReference>
<organism evidence="6 7">
    <name type="scientific">Variovorax gossypii</name>
    <dbReference type="NCBI Taxonomy" id="1679495"/>
    <lineage>
        <taxon>Bacteria</taxon>
        <taxon>Pseudomonadati</taxon>
        <taxon>Pseudomonadota</taxon>
        <taxon>Betaproteobacteria</taxon>
        <taxon>Burkholderiales</taxon>
        <taxon>Comamonadaceae</taxon>
        <taxon>Variovorax</taxon>
    </lineage>
</organism>
<dbReference type="Proteomes" id="UP000267418">
    <property type="component" value="Unassembled WGS sequence"/>
</dbReference>
<dbReference type="InterPro" id="IPR001789">
    <property type="entry name" value="Sig_transdc_resp-reg_receiver"/>
</dbReference>
<keyword evidence="1 3" id="KW-0597">Phosphoprotein</keyword>
<evidence type="ECO:0000313" key="6">
    <source>
        <dbReference type="EMBL" id="RTQ36663.1"/>
    </source>
</evidence>
<sequence length="228" mass="25041">MQPVAHPIGVLLVDDHQTMLWGLSRLIDGEHPRMKVVGTARCCEDAVATSASLAPDVIVLDLDLDGHCALEILPKLVSNEVSRVVVLTAEREQRTLDLAVLHGARGVMRKDAPAQQVIDSIERVYNGELCVDAQSIGRVFYELTAVKKPQKADPEASRRASLTQKEREIINTVVAGSGASNKALAAKLFVTEHTLRNHLTSIYQKLGVSNRLELYIYAVKHQLDAVQH</sequence>
<evidence type="ECO:0000259" key="4">
    <source>
        <dbReference type="PROSITE" id="PS50043"/>
    </source>
</evidence>
<comment type="caution">
    <text evidence="6">The sequence shown here is derived from an EMBL/GenBank/DDBJ whole genome shotgun (WGS) entry which is preliminary data.</text>
</comment>
<reference evidence="6 7" key="1">
    <citation type="submission" date="2018-12" db="EMBL/GenBank/DDBJ databases">
        <title>The genome of Variovorax gossypii DSM 100435.</title>
        <authorList>
            <person name="Gao J."/>
            <person name="Sun J."/>
        </authorList>
    </citation>
    <scope>NUCLEOTIDE SEQUENCE [LARGE SCALE GENOMIC DNA]</scope>
    <source>
        <strain evidence="6 7">DSM 100435</strain>
    </source>
</reference>